<dbReference type="CDD" id="cd04369">
    <property type="entry name" value="Bromodomain"/>
    <property type="match status" value="1"/>
</dbReference>
<feature type="compositionally biased region" description="Basic residues" evidence="3">
    <location>
        <begin position="626"/>
        <end position="635"/>
    </location>
</feature>
<dbReference type="Proteomes" id="UP001174677">
    <property type="component" value="Chromosome 13"/>
</dbReference>
<feature type="region of interest" description="Disordered" evidence="3">
    <location>
        <begin position="112"/>
        <end position="312"/>
    </location>
</feature>
<feature type="compositionally biased region" description="Basic and acidic residues" evidence="3">
    <location>
        <begin position="255"/>
        <end position="266"/>
    </location>
</feature>
<feature type="compositionally biased region" description="Polar residues" evidence="3">
    <location>
        <begin position="155"/>
        <end position="164"/>
    </location>
</feature>
<dbReference type="InterPro" id="IPR009057">
    <property type="entry name" value="Homeodomain-like_sf"/>
</dbReference>
<evidence type="ECO:0000256" key="3">
    <source>
        <dbReference type="SAM" id="MobiDB-lite"/>
    </source>
</evidence>
<feature type="domain" description="Bromo" evidence="4">
    <location>
        <begin position="333"/>
        <end position="404"/>
    </location>
</feature>
<keyword evidence="1 2" id="KW-0103">Bromodomain</keyword>
<proteinExistence type="predicted"/>
<feature type="compositionally biased region" description="Basic and acidic residues" evidence="3">
    <location>
        <begin position="204"/>
        <end position="217"/>
    </location>
</feature>
<keyword evidence="6" id="KW-1185">Reference proteome</keyword>
<evidence type="ECO:0000313" key="6">
    <source>
        <dbReference type="Proteomes" id="UP001174677"/>
    </source>
</evidence>
<sequence>MAREHQRTAQPWGTLEELLLACAVNRHGTQSWDSVAVEVQNRTTTLSSLTSQHCIDKFNDLKRRFMPSNGTSASLVSMVDELRRIRVEELRREVQRRDVSIVSLELKVKRLEDERERSLREEADLAREKGTSPELIVGKSAHGNESSDERDNRSFNESNSTSQQKAERTTMTDQNDAVNGEPDIKPKPANTNEKNPVHTGSDPEAERDWSHNGKLREVDDDENDKIPTDKKEPEIKTSQTTGGLGESNELGESVGESKREDKEKQNSDVQSSASLSLKRNNRRRKLITGGGNGVGVGSSSGEEPEGGDEVSPAMKRMPAVKSEPLVKLLGIIRSHRLGSVFERRLQSQESKRYKKLIKQHIDLQMIQCRLDEGAYSLCLQKFFRDLLLLFNNAITFFGKNSPENLAARDLLTIVRKEMTEKLCEAKPEPVTVKPIPIQQPISFSKPNKSCTIVVCGKGNSAKGISESATKKVDKKDREGENKTKANEKKIEGSFVRIEEKGTRKKMTKERSISCHRNSNNTKKNGEIKHQYGGNELSSHDALEMKVERKGSSTRKRQGAASFLKRIKQNSPSQVMENDVEDDSSEDESKDEKEKEEKGKRGRNRDGITERVTRSSRAREESGSAKRIGRPPKKQAKSTVESGGGIRKKRGRDNGDARVEVGGGRARKRSRR</sequence>
<dbReference type="SMART" id="SM00717">
    <property type="entry name" value="SANT"/>
    <property type="match status" value="1"/>
</dbReference>
<gene>
    <name evidence="5" type="ORF">P3X46_023996</name>
</gene>
<evidence type="ECO:0000313" key="5">
    <source>
        <dbReference type="EMBL" id="KAJ9164419.1"/>
    </source>
</evidence>
<dbReference type="SUPFAM" id="SSF47370">
    <property type="entry name" value="Bromodomain"/>
    <property type="match status" value="1"/>
</dbReference>
<dbReference type="SUPFAM" id="SSF46689">
    <property type="entry name" value="Homeodomain-like"/>
    <property type="match status" value="1"/>
</dbReference>
<organism evidence="5 6">
    <name type="scientific">Hevea brasiliensis</name>
    <name type="common">Para rubber tree</name>
    <name type="synonym">Siphonia brasiliensis</name>
    <dbReference type="NCBI Taxonomy" id="3981"/>
    <lineage>
        <taxon>Eukaryota</taxon>
        <taxon>Viridiplantae</taxon>
        <taxon>Streptophyta</taxon>
        <taxon>Embryophyta</taxon>
        <taxon>Tracheophyta</taxon>
        <taxon>Spermatophyta</taxon>
        <taxon>Magnoliopsida</taxon>
        <taxon>eudicotyledons</taxon>
        <taxon>Gunneridae</taxon>
        <taxon>Pentapetalae</taxon>
        <taxon>rosids</taxon>
        <taxon>fabids</taxon>
        <taxon>Malpighiales</taxon>
        <taxon>Euphorbiaceae</taxon>
        <taxon>Crotonoideae</taxon>
        <taxon>Micrandreae</taxon>
        <taxon>Hevea</taxon>
    </lineage>
</organism>
<comment type="caution">
    <text evidence="5">The sequence shown here is derived from an EMBL/GenBank/DDBJ whole genome shotgun (WGS) entry which is preliminary data.</text>
</comment>
<dbReference type="InterPro" id="IPR036427">
    <property type="entry name" value="Bromodomain-like_sf"/>
</dbReference>
<feature type="compositionally biased region" description="Acidic residues" evidence="3">
    <location>
        <begin position="577"/>
        <end position="588"/>
    </location>
</feature>
<feature type="compositionally biased region" description="Basic and acidic residues" evidence="3">
    <location>
        <begin position="224"/>
        <end position="235"/>
    </location>
</feature>
<feature type="compositionally biased region" description="Basic and acidic residues" evidence="3">
    <location>
        <begin position="112"/>
        <end position="131"/>
    </location>
</feature>
<dbReference type="InterPro" id="IPR001005">
    <property type="entry name" value="SANT/Myb"/>
</dbReference>
<dbReference type="Gene3D" id="1.10.10.60">
    <property type="entry name" value="Homeodomain-like"/>
    <property type="match status" value="1"/>
</dbReference>
<dbReference type="CDD" id="cd00167">
    <property type="entry name" value="SANT"/>
    <property type="match status" value="1"/>
</dbReference>
<dbReference type="Pfam" id="PF00439">
    <property type="entry name" value="Bromodomain"/>
    <property type="match status" value="1"/>
</dbReference>
<protein>
    <recommendedName>
        <fullName evidence="4">Bromo domain-containing protein</fullName>
    </recommendedName>
</protein>
<dbReference type="PANTHER" id="PTHR37888">
    <property type="entry name" value="DNA-BINDING BROMODOMAIN-CONTAINING PROTEIN"/>
    <property type="match status" value="1"/>
</dbReference>
<dbReference type="EMBL" id="JARPOI010000013">
    <property type="protein sequence ID" value="KAJ9164419.1"/>
    <property type="molecule type" value="Genomic_DNA"/>
</dbReference>
<feature type="region of interest" description="Disordered" evidence="3">
    <location>
        <begin position="465"/>
        <end position="671"/>
    </location>
</feature>
<accession>A0ABQ9LDS9</accession>
<evidence type="ECO:0000256" key="2">
    <source>
        <dbReference type="PROSITE-ProRule" id="PRU00035"/>
    </source>
</evidence>
<reference evidence="5" key="1">
    <citation type="journal article" date="2023" name="Plant Biotechnol. J.">
        <title>Chromosome-level wild Hevea brasiliensis genome provides new tools for genomic-assisted breeding and valuable loci to elevate rubber yield.</title>
        <authorList>
            <person name="Cheng H."/>
            <person name="Song X."/>
            <person name="Hu Y."/>
            <person name="Wu T."/>
            <person name="Yang Q."/>
            <person name="An Z."/>
            <person name="Feng S."/>
            <person name="Deng Z."/>
            <person name="Wu W."/>
            <person name="Zeng X."/>
            <person name="Tu M."/>
            <person name="Wang X."/>
            <person name="Huang H."/>
        </authorList>
    </citation>
    <scope>NUCLEOTIDE SEQUENCE</scope>
    <source>
        <strain evidence="5">MT/VB/25A 57/8</strain>
    </source>
</reference>
<feature type="compositionally biased region" description="Basic and acidic residues" evidence="3">
    <location>
        <begin position="145"/>
        <end position="154"/>
    </location>
</feature>
<dbReference type="SMART" id="SM00297">
    <property type="entry name" value="BROMO"/>
    <property type="match status" value="1"/>
</dbReference>
<evidence type="ECO:0000256" key="1">
    <source>
        <dbReference type="ARBA" id="ARBA00023117"/>
    </source>
</evidence>
<dbReference type="Gene3D" id="1.20.920.10">
    <property type="entry name" value="Bromodomain-like"/>
    <property type="match status" value="1"/>
</dbReference>
<feature type="compositionally biased region" description="Basic and acidic residues" evidence="3">
    <location>
        <begin position="589"/>
        <end position="623"/>
    </location>
</feature>
<evidence type="ECO:0000259" key="4">
    <source>
        <dbReference type="PROSITE" id="PS50014"/>
    </source>
</evidence>
<dbReference type="PANTHER" id="PTHR37888:SF8">
    <property type="entry name" value="HISTONE-LYSINE N-METHYLTRANSFERASE, H3 LYSINE-79 SPECIFIC-LIKE"/>
    <property type="match status" value="1"/>
</dbReference>
<feature type="compositionally biased region" description="Gly residues" evidence="3">
    <location>
        <begin position="288"/>
        <end position="298"/>
    </location>
</feature>
<feature type="compositionally biased region" description="Basic and acidic residues" evidence="3">
    <location>
        <begin position="537"/>
        <end position="550"/>
    </location>
</feature>
<feature type="compositionally biased region" description="Basic and acidic residues" evidence="3">
    <location>
        <begin position="468"/>
        <end position="501"/>
    </location>
</feature>
<dbReference type="PROSITE" id="PS50014">
    <property type="entry name" value="BROMODOMAIN_2"/>
    <property type="match status" value="1"/>
</dbReference>
<name>A0ABQ9LDS9_HEVBR</name>
<dbReference type="InterPro" id="IPR001487">
    <property type="entry name" value="Bromodomain"/>
</dbReference>